<feature type="non-terminal residue" evidence="2">
    <location>
        <position position="195"/>
    </location>
</feature>
<accession>A0A3M2LLG8</accession>
<proteinExistence type="predicted"/>
<evidence type="ECO:0000256" key="1">
    <source>
        <dbReference type="SAM" id="Phobius"/>
    </source>
</evidence>
<keyword evidence="3" id="KW-1185">Reference proteome</keyword>
<feature type="transmembrane region" description="Helical" evidence="1">
    <location>
        <begin position="79"/>
        <end position="101"/>
    </location>
</feature>
<comment type="caution">
    <text evidence="2">The sequence shown here is derived from an EMBL/GenBank/DDBJ whole genome shotgun (WGS) entry which is preliminary data.</text>
</comment>
<organism evidence="2 3">
    <name type="scientific">Streptomyces triticirhizae</name>
    <dbReference type="NCBI Taxonomy" id="2483353"/>
    <lineage>
        <taxon>Bacteria</taxon>
        <taxon>Bacillati</taxon>
        <taxon>Actinomycetota</taxon>
        <taxon>Actinomycetes</taxon>
        <taxon>Kitasatosporales</taxon>
        <taxon>Streptomycetaceae</taxon>
        <taxon>Streptomyces</taxon>
    </lineage>
</organism>
<reference evidence="2 3" key="1">
    <citation type="submission" date="2018-10" db="EMBL/GenBank/DDBJ databases">
        <title>Isolation, diversity and antifungal activity of actinobacteria from wheat.</title>
        <authorList>
            <person name="Han C."/>
        </authorList>
    </citation>
    <scope>NUCLEOTIDE SEQUENCE [LARGE SCALE GENOMIC DNA]</scope>
    <source>
        <strain evidence="2 3">NEAU-YY642</strain>
    </source>
</reference>
<keyword evidence="1" id="KW-1133">Transmembrane helix</keyword>
<protein>
    <submittedName>
        <fullName evidence="2">Uncharacterized protein</fullName>
    </submittedName>
</protein>
<feature type="transmembrane region" description="Helical" evidence="1">
    <location>
        <begin position="49"/>
        <end position="67"/>
    </location>
</feature>
<keyword evidence="1" id="KW-0812">Transmembrane</keyword>
<evidence type="ECO:0000313" key="3">
    <source>
        <dbReference type="Proteomes" id="UP000278673"/>
    </source>
</evidence>
<sequence>MVLIACLPFGTLLWAQHQLAAEGRRLELSMAGLDLDAFTVVTSGAAEHWVPQLVFLLLFVGLGYAVLRASPRRGPTARGVLLVVAAALLAGAVSDLTDVVLERRAWSGPPTWDDVDDILGTVRAYGEATAFAPWVAVTLLAVWLEWRLLSCALWTLRRLPQLRHHTGLKPLPLLVRATLGRPARGLAGPLPPPGR</sequence>
<name>A0A3M2LLG8_9ACTN</name>
<dbReference type="AlphaFoldDB" id="A0A3M2LLG8"/>
<evidence type="ECO:0000313" key="2">
    <source>
        <dbReference type="EMBL" id="RMI38274.1"/>
    </source>
</evidence>
<dbReference type="EMBL" id="RFFJ01000094">
    <property type="protein sequence ID" value="RMI38274.1"/>
    <property type="molecule type" value="Genomic_DNA"/>
</dbReference>
<keyword evidence="1" id="KW-0472">Membrane</keyword>
<dbReference type="Proteomes" id="UP000278673">
    <property type="component" value="Unassembled WGS sequence"/>
</dbReference>
<gene>
    <name evidence="2" type="ORF">EBN88_17100</name>
</gene>
<feature type="transmembrane region" description="Helical" evidence="1">
    <location>
        <begin position="131"/>
        <end position="156"/>
    </location>
</feature>